<dbReference type="Gene3D" id="1.10.260.40">
    <property type="entry name" value="lambda repressor-like DNA-binding domains"/>
    <property type="match status" value="1"/>
</dbReference>
<feature type="domain" description="HTH cro/C1-type" evidence="1">
    <location>
        <begin position="45"/>
        <end position="100"/>
    </location>
</feature>
<dbReference type="PROSITE" id="PS50943">
    <property type="entry name" value="HTH_CROC1"/>
    <property type="match status" value="1"/>
</dbReference>
<dbReference type="SMART" id="SM00530">
    <property type="entry name" value="HTH_XRE"/>
    <property type="match status" value="1"/>
</dbReference>
<name>A0ABN1TUN3_9ACTN</name>
<dbReference type="CDD" id="cd00093">
    <property type="entry name" value="HTH_XRE"/>
    <property type="match status" value="1"/>
</dbReference>
<dbReference type="SUPFAM" id="SSF47413">
    <property type="entry name" value="lambda repressor-like DNA-binding domains"/>
    <property type="match status" value="1"/>
</dbReference>
<dbReference type="InterPro" id="IPR010982">
    <property type="entry name" value="Lambda_DNA-bd_dom_sf"/>
</dbReference>
<evidence type="ECO:0000313" key="3">
    <source>
        <dbReference type="Proteomes" id="UP001501581"/>
    </source>
</evidence>
<dbReference type="InterPro" id="IPR001387">
    <property type="entry name" value="Cro/C1-type_HTH"/>
</dbReference>
<dbReference type="Pfam" id="PF13744">
    <property type="entry name" value="HTH_37"/>
    <property type="match status" value="1"/>
</dbReference>
<proteinExistence type="predicted"/>
<accession>A0ABN1TUN3</accession>
<dbReference type="InterPro" id="IPR039554">
    <property type="entry name" value="HigA2-like_HTH"/>
</dbReference>
<gene>
    <name evidence="2" type="ORF">GCM10009668_23150</name>
</gene>
<sequence length="112" mass="12289">MTERGGRGRSWEAVKRDAIAAGLTSNERIEEAGEQAKRELRAYRLAEIRKRSAATQRELAARMHVTQGRVSQIESGQLESSELGTLRSYVEALGGSLRVVADFGDVSLTIVD</sequence>
<evidence type="ECO:0000313" key="2">
    <source>
        <dbReference type="EMBL" id="GAA1103633.1"/>
    </source>
</evidence>
<dbReference type="Proteomes" id="UP001501581">
    <property type="component" value="Unassembled WGS sequence"/>
</dbReference>
<keyword evidence="3" id="KW-1185">Reference proteome</keyword>
<comment type="caution">
    <text evidence="2">The sequence shown here is derived from an EMBL/GenBank/DDBJ whole genome shotgun (WGS) entry which is preliminary data.</text>
</comment>
<evidence type="ECO:0000259" key="1">
    <source>
        <dbReference type="PROSITE" id="PS50943"/>
    </source>
</evidence>
<reference evidence="2 3" key="1">
    <citation type="journal article" date="2019" name="Int. J. Syst. Evol. Microbiol.">
        <title>The Global Catalogue of Microorganisms (GCM) 10K type strain sequencing project: providing services to taxonomists for standard genome sequencing and annotation.</title>
        <authorList>
            <consortium name="The Broad Institute Genomics Platform"/>
            <consortium name="The Broad Institute Genome Sequencing Center for Infectious Disease"/>
            <person name="Wu L."/>
            <person name="Ma J."/>
        </authorList>
    </citation>
    <scope>NUCLEOTIDE SEQUENCE [LARGE SCALE GENOMIC DNA]</scope>
    <source>
        <strain evidence="2 3">JCM 13008</strain>
    </source>
</reference>
<protein>
    <submittedName>
        <fullName evidence="2">XRE family transcriptional regulator</fullName>
    </submittedName>
</protein>
<dbReference type="RefSeq" id="WP_343994521.1">
    <property type="nucleotide sequence ID" value="NZ_BAAALG010000009.1"/>
</dbReference>
<organism evidence="2 3">
    <name type="scientific">Nocardioides dubius</name>
    <dbReference type="NCBI Taxonomy" id="317019"/>
    <lineage>
        <taxon>Bacteria</taxon>
        <taxon>Bacillati</taxon>
        <taxon>Actinomycetota</taxon>
        <taxon>Actinomycetes</taxon>
        <taxon>Propionibacteriales</taxon>
        <taxon>Nocardioidaceae</taxon>
        <taxon>Nocardioides</taxon>
    </lineage>
</organism>
<dbReference type="EMBL" id="BAAALG010000009">
    <property type="protein sequence ID" value="GAA1103633.1"/>
    <property type="molecule type" value="Genomic_DNA"/>
</dbReference>